<proteinExistence type="predicted"/>
<reference evidence="2" key="1">
    <citation type="journal article" date="2014" name="Int. J. Syst. Evol. Microbiol.">
        <title>Complete genome sequence of Corynebacterium casei LMG S-19264T (=DSM 44701T), isolated from a smear-ripened cheese.</title>
        <authorList>
            <consortium name="US DOE Joint Genome Institute (JGI-PGF)"/>
            <person name="Walter F."/>
            <person name="Albersmeier A."/>
            <person name="Kalinowski J."/>
            <person name="Ruckert C."/>
        </authorList>
    </citation>
    <scope>NUCLEOTIDE SEQUENCE</scope>
    <source>
        <strain evidence="2">CGMCC 1.15725</strain>
    </source>
</reference>
<feature type="domain" description="Amidohydrolase-related" evidence="1">
    <location>
        <begin position="22"/>
        <end position="285"/>
    </location>
</feature>
<dbReference type="InterPro" id="IPR006680">
    <property type="entry name" value="Amidohydro-rel"/>
</dbReference>
<dbReference type="InterPro" id="IPR032466">
    <property type="entry name" value="Metal_Hydrolase"/>
</dbReference>
<evidence type="ECO:0000313" key="3">
    <source>
        <dbReference type="Proteomes" id="UP000646365"/>
    </source>
</evidence>
<dbReference type="Pfam" id="PF04909">
    <property type="entry name" value="Amidohydro_2"/>
    <property type="match status" value="1"/>
</dbReference>
<evidence type="ECO:0000259" key="1">
    <source>
        <dbReference type="Pfam" id="PF04909"/>
    </source>
</evidence>
<dbReference type="AlphaFoldDB" id="A0A8J2YVP5"/>
<organism evidence="2 3">
    <name type="scientific">Aliidongia dinghuensis</name>
    <dbReference type="NCBI Taxonomy" id="1867774"/>
    <lineage>
        <taxon>Bacteria</taxon>
        <taxon>Pseudomonadati</taxon>
        <taxon>Pseudomonadota</taxon>
        <taxon>Alphaproteobacteria</taxon>
        <taxon>Rhodospirillales</taxon>
        <taxon>Dongiaceae</taxon>
        <taxon>Aliidongia</taxon>
    </lineage>
</organism>
<accession>A0A8J2YVP5</accession>
<dbReference type="PANTHER" id="PTHR35563">
    <property type="entry name" value="BARREL METAL-DEPENDENT HYDROLASE, PUTATIVE (AFU_ORTHOLOGUE AFUA_1G16240)-RELATED"/>
    <property type="match status" value="1"/>
</dbReference>
<name>A0A8J2YVP5_9PROT</name>
<sequence>MRRSWSLTAAASEKSRRAIIAIDTHAHVFTRDLPLAPGRRYAPGYDADIDAYIARLDRYGLDRGVLVQPSFLGTDNSYLIEALAEHPTRLRGIAVVAPDIARTALDDLERAGVVGLRLNLIGEPDPPFGSLRWRRHLAAVAERGWQIEIQAEAHRLNWILPPLVDAGVAVVVDHFGKPDPAQGVDDPGFRHLLSLGPSRAVWVKLSGAYRTGDIERGRAIAAAAVPLLKEAFGLDRLVWGSDWPHTQFEAVASYPNALALLGEWLPDAAERAIVLGESAAQLFRF</sequence>
<dbReference type="GO" id="GO:0016787">
    <property type="term" value="F:hydrolase activity"/>
    <property type="evidence" value="ECO:0007669"/>
    <property type="project" value="UniProtKB-KW"/>
</dbReference>
<comment type="caution">
    <text evidence="2">The sequence shown here is derived from an EMBL/GenBank/DDBJ whole genome shotgun (WGS) entry which is preliminary data.</text>
</comment>
<dbReference type="SUPFAM" id="SSF51556">
    <property type="entry name" value="Metallo-dependent hydrolases"/>
    <property type="match status" value="1"/>
</dbReference>
<keyword evidence="2" id="KW-0378">Hydrolase</keyword>
<dbReference type="Gene3D" id="3.20.20.140">
    <property type="entry name" value="Metal-dependent hydrolases"/>
    <property type="match status" value="1"/>
</dbReference>
<dbReference type="InterPro" id="IPR052358">
    <property type="entry name" value="Aro_Compnd_Degr_Hydrolases"/>
</dbReference>
<dbReference type="PANTHER" id="PTHR35563:SF2">
    <property type="entry name" value="BARREL METAL-DEPENDENT HYDROLASE, PUTATIVE (AFU_ORTHOLOGUE AFUA_1G16240)-RELATED"/>
    <property type="match status" value="1"/>
</dbReference>
<gene>
    <name evidence="2" type="ORF">GCM10011611_34170</name>
</gene>
<dbReference type="RefSeq" id="WP_189047882.1">
    <property type="nucleotide sequence ID" value="NZ_BMJQ01000008.1"/>
</dbReference>
<dbReference type="EMBL" id="BMJQ01000008">
    <property type="protein sequence ID" value="GGF25299.1"/>
    <property type="molecule type" value="Genomic_DNA"/>
</dbReference>
<keyword evidence="3" id="KW-1185">Reference proteome</keyword>
<evidence type="ECO:0000313" key="2">
    <source>
        <dbReference type="EMBL" id="GGF25299.1"/>
    </source>
</evidence>
<protein>
    <submittedName>
        <fullName evidence="2">Hydrolase</fullName>
    </submittedName>
</protein>
<dbReference type="Proteomes" id="UP000646365">
    <property type="component" value="Unassembled WGS sequence"/>
</dbReference>
<reference evidence="2" key="2">
    <citation type="submission" date="2020-09" db="EMBL/GenBank/DDBJ databases">
        <authorList>
            <person name="Sun Q."/>
            <person name="Zhou Y."/>
        </authorList>
    </citation>
    <scope>NUCLEOTIDE SEQUENCE</scope>
    <source>
        <strain evidence="2">CGMCC 1.15725</strain>
    </source>
</reference>